<sequence length="190" mass="19038">MGRLRRGTAALASVIGLTGAALIMSGAPTAGVEGADPAPFAGDPPPAAGPPSALAGLDQESYELTLITGDRVTVERLAPGDYSVRTEPAARPDGSLPGIQVTNQGESDALYAIPDDVRGHLESGLLDPLLFDVAYLAENGYADRAGLPLIVEYAGAQDARSLAGRAAALPAAAAGVPLDSIDAAAVTVDP</sequence>
<dbReference type="Proteomes" id="UP000284057">
    <property type="component" value="Unassembled WGS sequence"/>
</dbReference>
<evidence type="ECO:0000313" key="4">
    <source>
        <dbReference type="Proteomes" id="UP000284057"/>
    </source>
</evidence>
<proteinExistence type="predicted"/>
<gene>
    <name evidence="3" type="ORF">DY240_22595</name>
</gene>
<organism evidence="3 4">
    <name type="scientific">Jiangella rhizosphaerae</name>
    <dbReference type="NCBI Taxonomy" id="2293569"/>
    <lineage>
        <taxon>Bacteria</taxon>
        <taxon>Bacillati</taxon>
        <taxon>Actinomycetota</taxon>
        <taxon>Actinomycetes</taxon>
        <taxon>Jiangellales</taxon>
        <taxon>Jiangellaceae</taxon>
        <taxon>Jiangella</taxon>
    </lineage>
</organism>
<keyword evidence="4" id="KW-1185">Reference proteome</keyword>
<feature type="chain" id="PRO_5038642595" evidence="2">
    <location>
        <begin position="31"/>
        <end position="190"/>
    </location>
</feature>
<protein>
    <submittedName>
        <fullName evidence="3">Uncharacterized protein</fullName>
    </submittedName>
</protein>
<feature type="signal peptide" evidence="2">
    <location>
        <begin position="1"/>
        <end position="30"/>
    </location>
</feature>
<evidence type="ECO:0000256" key="1">
    <source>
        <dbReference type="SAM" id="MobiDB-lite"/>
    </source>
</evidence>
<dbReference type="EMBL" id="QUAL01000225">
    <property type="protein sequence ID" value="RIQ16903.1"/>
    <property type="molecule type" value="Genomic_DNA"/>
</dbReference>
<evidence type="ECO:0000256" key="2">
    <source>
        <dbReference type="SAM" id="SignalP"/>
    </source>
</evidence>
<feature type="region of interest" description="Disordered" evidence="1">
    <location>
        <begin position="34"/>
        <end position="55"/>
    </location>
</feature>
<comment type="caution">
    <text evidence="3">The sequence shown here is derived from an EMBL/GenBank/DDBJ whole genome shotgun (WGS) entry which is preliminary data.</text>
</comment>
<accession>A0A418KKE8</accession>
<dbReference type="AlphaFoldDB" id="A0A418KKE8"/>
<keyword evidence="2" id="KW-0732">Signal</keyword>
<reference evidence="3 4" key="1">
    <citation type="submission" date="2018-09" db="EMBL/GenBank/DDBJ databases">
        <title>Isolation, diversity and antifungal activity of actinobacteria from wheat.</title>
        <authorList>
            <person name="Han C."/>
        </authorList>
    </citation>
    <scope>NUCLEOTIDE SEQUENCE [LARGE SCALE GENOMIC DNA]</scope>
    <source>
        <strain evidence="3 4">NEAU-YY265</strain>
    </source>
</reference>
<name>A0A418KKE8_9ACTN</name>
<evidence type="ECO:0000313" key="3">
    <source>
        <dbReference type="EMBL" id="RIQ16903.1"/>
    </source>
</evidence>
<feature type="non-terminal residue" evidence="3">
    <location>
        <position position="190"/>
    </location>
</feature>